<feature type="non-terminal residue" evidence="2">
    <location>
        <position position="112"/>
    </location>
</feature>
<dbReference type="AlphaFoldDB" id="A0A4S8L4V7"/>
<dbReference type="Proteomes" id="UP000297245">
    <property type="component" value="Unassembled WGS sequence"/>
</dbReference>
<evidence type="ECO:0000256" key="1">
    <source>
        <dbReference type="SAM" id="Coils"/>
    </source>
</evidence>
<dbReference type="EMBL" id="ML179652">
    <property type="protein sequence ID" value="THU83612.1"/>
    <property type="molecule type" value="Genomic_DNA"/>
</dbReference>
<feature type="coiled-coil region" evidence="1">
    <location>
        <begin position="5"/>
        <end position="39"/>
    </location>
</feature>
<evidence type="ECO:0008006" key="4">
    <source>
        <dbReference type="Google" id="ProtNLM"/>
    </source>
</evidence>
<evidence type="ECO:0000313" key="3">
    <source>
        <dbReference type="Proteomes" id="UP000297245"/>
    </source>
</evidence>
<gene>
    <name evidence="2" type="ORF">K435DRAFT_590851</name>
</gene>
<reference evidence="2 3" key="1">
    <citation type="journal article" date="2019" name="Nat. Ecol. Evol.">
        <title>Megaphylogeny resolves global patterns of mushroom evolution.</title>
        <authorList>
            <person name="Varga T."/>
            <person name="Krizsan K."/>
            <person name="Foldi C."/>
            <person name="Dima B."/>
            <person name="Sanchez-Garcia M."/>
            <person name="Sanchez-Ramirez S."/>
            <person name="Szollosi G.J."/>
            <person name="Szarkandi J.G."/>
            <person name="Papp V."/>
            <person name="Albert L."/>
            <person name="Andreopoulos W."/>
            <person name="Angelini C."/>
            <person name="Antonin V."/>
            <person name="Barry K.W."/>
            <person name="Bougher N.L."/>
            <person name="Buchanan P."/>
            <person name="Buyck B."/>
            <person name="Bense V."/>
            <person name="Catcheside P."/>
            <person name="Chovatia M."/>
            <person name="Cooper J."/>
            <person name="Damon W."/>
            <person name="Desjardin D."/>
            <person name="Finy P."/>
            <person name="Geml J."/>
            <person name="Haridas S."/>
            <person name="Hughes K."/>
            <person name="Justo A."/>
            <person name="Karasinski D."/>
            <person name="Kautmanova I."/>
            <person name="Kiss B."/>
            <person name="Kocsube S."/>
            <person name="Kotiranta H."/>
            <person name="LaButti K.M."/>
            <person name="Lechner B.E."/>
            <person name="Liimatainen K."/>
            <person name="Lipzen A."/>
            <person name="Lukacs Z."/>
            <person name="Mihaltcheva S."/>
            <person name="Morgado L.N."/>
            <person name="Niskanen T."/>
            <person name="Noordeloos M.E."/>
            <person name="Ohm R.A."/>
            <person name="Ortiz-Santana B."/>
            <person name="Ovrebo C."/>
            <person name="Racz N."/>
            <person name="Riley R."/>
            <person name="Savchenko A."/>
            <person name="Shiryaev A."/>
            <person name="Soop K."/>
            <person name="Spirin V."/>
            <person name="Szebenyi C."/>
            <person name="Tomsovsky M."/>
            <person name="Tulloss R.E."/>
            <person name="Uehling J."/>
            <person name="Grigoriev I.V."/>
            <person name="Vagvolgyi C."/>
            <person name="Papp T."/>
            <person name="Martin F.M."/>
            <person name="Miettinen O."/>
            <person name="Hibbett D.S."/>
            <person name="Nagy L.G."/>
        </authorList>
    </citation>
    <scope>NUCLEOTIDE SEQUENCE [LARGE SCALE GENOMIC DNA]</scope>
    <source>
        <strain evidence="2 3">CBS 962.96</strain>
    </source>
</reference>
<dbReference type="OrthoDB" id="3266451at2759"/>
<feature type="non-terminal residue" evidence="2">
    <location>
        <position position="1"/>
    </location>
</feature>
<protein>
    <recommendedName>
        <fullName evidence="4">F-box domain-containing protein</fullName>
    </recommendedName>
</protein>
<keyword evidence="1" id="KW-0175">Coiled coil</keyword>
<proteinExistence type="predicted"/>
<sequence length="112" mass="12915">TEEEKVRVKQRLHDAEDDFAKYDAEIARLEAAISAIKHKRKCLQDYVAKHRSLLAPVRRLPLEILSFIFLTRCCQSPNEIVFGSLDHILPSVVLSQVSIGWRRLALISPHLW</sequence>
<organism evidence="2 3">
    <name type="scientific">Dendrothele bispora (strain CBS 962.96)</name>
    <dbReference type="NCBI Taxonomy" id="1314807"/>
    <lineage>
        <taxon>Eukaryota</taxon>
        <taxon>Fungi</taxon>
        <taxon>Dikarya</taxon>
        <taxon>Basidiomycota</taxon>
        <taxon>Agaricomycotina</taxon>
        <taxon>Agaricomycetes</taxon>
        <taxon>Agaricomycetidae</taxon>
        <taxon>Agaricales</taxon>
        <taxon>Agaricales incertae sedis</taxon>
        <taxon>Dendrothele</taxon>
    </lineage>
</organism>
<name>A0A4S8L4V7_DENBC</name>
<accession>A0A4S8L4V7</accession>
<keyword evidence="3" id="KW-1185">Reference proteome</keyword>
<evidence type="ECO:0000313" key="2">
    <source>
        <dbReference type="EMBL" id="THU83612.1"/>
    </source>
</evidence>